<dbReference type="SMART" id="SM00895">
    <property type="entry name" value="FCD"/>
    <property type="match status" value="1"/>
</dbReference>
<evidence type="ECO:0000313" key="5">
    <source>
        <dbReference type="EMBL" id="XCC96708.1"/>
    </source>
</evidence>
<dbReference type="InterPro" id="IPR036388">
    <property type="entry name" value="WH-like_DNA-bd_sf"/>
</dbReference>
<dbReference type="GO" id="GO:0003677">
    <property type="term" value="F:DNA binding"/>
    <property type="evidence" value="ECO:0007669"/>
    <property type="project" value="UniProtKB-KW"/>
</dbReference>
<keyword evidence="2" id="KW-0238">DNA-binding</keyword>
<dbReference type="Pfam" id="PF07729">
    <property type="entry name" value="FCD"/>
    <property type="match status" value="1"/>
</dbReference>
<reference evidence="5" key="1">
    <citation type="submission" date="2023-02" db="EMBL/GenBank/DDBJ databases">
        <title>Description and genomic characterization of Salipiger bruguierae sp. nov., isolated from the sediment of mangrove plant Bruguiera sexangula.</title>
        <authorList>
            <person name="Long M."/>
        </authorList>
    </citation>
    <scope>NUCLEOTIDE SEQUENCE</scope>
    <source>
        <strain evidence="5">H15</strain>
        <plasmid evidence="5">unnamed1</plasmid>
    </source>
</reference>
<organism evidence="5">
    <name type="scientific">Alloyangia sp. H15</name>
    <dbReference type="NCBI Taxonomy" id="3029062"/>
    <lineage>
        <taxon>Bacteria</taxon>
        <taxon>Pseudomonadati</taxon>
        <taxon>Pseudomonadota</taxon>
        <taxon>Alphaproteobacteria</taxon>
        <taxon>Rhodobacterales</taxon>
        <taxon>Roseobacteraceae</taxon>
        <taxon>Alloyangia</taxon>
    </lineage>
</organism>
<dbReference type="InterPro" id="IPR008920">
    <property type="entry name" value="TF_FadR/GntR_C"/>
</dbReference>
<evidence type="ECO:0000256" key="2">
    <source>
        <dbReference type="ARBA" id="ARBA00023125"/>
    </source>
</evidence>
<dbReference type="InterPro" id="IPR036390">
    <property type="entry name" value="WH_DNA-bd_sf"/>
</dbReference>
<name>A0AAU8ANV5_9RHOB</name>
<dbReference type="Gene3D" id="1.10.10.10">
    <property type="entry name" value="Winged helix-like DNA-binding domain superfamily/Winged helix DNA-binding domain"/>
    <property type="match status" value="1"/>
</dbReference>
<dbReference type="AlphaFoldDB" id="A0AAU8ANV5"/>
<dbReference type="SMART" id="SM00345">
    <property type="entry name" value="HTH_GNTR"/>
    <property type="match status" value="1"/>
</dbReference>
<proteinExistence type="predicted"/>
<dbReference type="Gene3D" id="1.20.120.530">
    <property type="entry name" value="GntR ligand-binding domain-like"/>
    <property type="match status" value="1"/>
</dbReference>
<dbReference type="PROSITE" id="PS50949">
    <property type="entry name" value="HTH_GNTR"/>
    <property type="match status" value="1"/>
</dbReference>
<dbReference type="EMBL" id="CP123386">
    <property type="protein sequence ID" value="XCC96708.1"/>
    <property type="molecule type" value="Genomic_DNA"/>
</dbReference>
<dbReference type="PANTHER" id="PTHR43537:SF20">
    <property type="entry name" value="HTH-TYPE TRANSCRIPTIONAL REPRESSOR GLAR"/>
    <property type="match status" value="1"/>
</dbReference>
<dbReference type="InterPro" id="IPR000524">
    <property type="entry name" value="Tscrpt_reg_HTH_GntR"/>
</dbReference>
<geneLocation type="plasmid" evidence="5">
    <name>unnamed1</name>
</geneLocation>
<dbReference type="PANTHER" id="PTHR43537">
    <property type="entry name" value="TRANSCRIPTIONAL REGULATOR, GNTR FAMILY"/>
    <property type="match status" value="1"/>
</dbReference>
<dbReference type="SUPFAM" id="SSF48008">
    <property type="entry name" value="GntR ligand-binding domain-like"/>
    <property type="match status" value="1"/>
</dbReference>
<accession>A0AAU8ANV5</accession>
<dbReference type="GO" id="GO:0003700">
    <property type="term" value="F:DNA-binding transcription factor activity"/>
    <property type="evidence" value="ECO:0007669"/>
    <property type="project" value="InterPro"/>
</dbReference>
<protein>
    <submittedName>
        <fullName evidence="5">GntR family transcriptional regulator</fullName>
    </submittedName>
</protein>
<keyword evidence="5" id="KW-0614">Plasmid</keyword>
<dbReference type="SUPFAM" id="SSF46785">
    <property type="entry name" value="Winged helix' DNA-binding domain"/>
    <property type="match status" value="1"/>
</dbReference>
<feature type="domain" description="HTH gntR-type" evidence="4">
    <location>
        <begin position="13"/>
        <end position="80"/>
    </location>
</feature>
<dbReference type="Pfam" id="PF00392">
    <property type="entry name" value="GntR"/>
    <property type="match status" value="1"/>
</dbReference>
<keyword evidence="1" id="KW-0805">Transcription regulation</keyword>
<evidence type="ECO:0000259" key="4">
    <source>
        <dbReference type="PROSITE" id="PS50949"/>
    </source>
</evidence>
<evidence type="ECO:0000256" key="1">
    <source>
        <dbReference type="ARBA" id="ARBA00023015"/>
    </source>
</evidence>
<dbReference type="InterPro" id="IPR011711">
    <property type="entry name" value="GntR_C"/>
</dbReference>
<evidence type="ECO:0000256" key="3">
    <source>
        <dbReference type="ARBA" id="ARBA00023163"/>
    </source>
</evidence>
<dbReference type="RefSeq" id="WP_353475601.1">
    <property type="nucleotide sequence ID" value="NZ_CP123386.1"/>
</dbReference>
<gene>
    <name evidence="5" type="ORF">PVT71_23715</name>
</gene>
<keyword evidence="3" id="KW-0804">Transcription</keyword>
<sequence>MNTKSFFEETGSESTAERVLRKLRFDIIRNALAPGQRLRLEGLRESYGASVTTLREILNRLVVEGFVIAEDNRGFGVAPVSEAELRDTCEMRLLMECHALRRSIEIGDLDWEAHVVSSHHKLQSVETKLIGGDRSLVAQWVQYDWDFHHATVMACDMPVLKVTHSNMFDRFARYHLLALDFRGKPAAEEHARLRDLVVWRETEAAVALLRSHVHAGMEHILSTGKIPA</sequence>